<reference evidence="2" key="1">
    <citation type="submission" date="2023-03" db="EMBL/GenBank/DDBJ databases">
        <title>Massive genome expansion in bonnet fungi (Mycena s.s.) driven by repeated elements and novel gene families across ecological guilds.</title>
        <authorList>
            <consortium name="Lawrence Berkeley National Laboratory"/>
            <person name="Harder C.B."/>
            <person name="Miyauchi S."/>
            <person name="Viragh M."/>
            <person name="Kuo A."/>
            <person name="Thoen E."/>
            <person name="Andreopoulos B."/>
            <person name="Lu D."/>
            <person name="Skrede I."/>
            <person name="Drula E."/>
            <person name="Henrissat B."/>
            <person name="Morin E."/>
            <person name="Kohler A."/>
            <person name="Barry K."/>
            <person name="LaButti K."/>
            <person name="Morin E."/>
            <person name="Salamov A."/>
            <person name="Lipzen A."/>
            <person name="Mereny Z."/>
            <person name="Hegedus B."/>
            <person name="Baldrian P."/>
            <person name="Stursova M."/>
            <person name="Weitz H."/>
            <person name="Taylor A."/>
            <person name="Grigoriev I.V."/>
            <person name="Nagy L.G."/>
            <person name="Martin F."/>
            <person name="Kauserud H."/>
        </authorList>
    </citation>
    <scope>NUCLEOTIDE SEQUENCE</scope>
    <source>
        <strain evidence="2">CBHHK002</strain>
    </source>
</reference>
<evidence type="ECO:0000256" key="1">
    <source>
        <dbReference type="SAM" id="MobiDB-lite"/>
    </source>
</evidence>
<proteinExistence type="predicted"/>
<evidence type="ECO:0000313" key="3">
    <source>
        <dbReference type="Proteomes" id="UP001218218"/>
    </source>
</evidence>
<dbReference type="EMBL" id="JARIHO010000052">
    <property type="protein sequence ID" value="KAJ7320947.1"/>
    <property type="molecule type" value="Genomic_DNA"/>
</dbReference>
<keyword evidence="3" id="KW-1185">Reference proteome</keyword>
<evidence type="ECO:0000313" key="2">
    <source>
        <dbReference type="EMBL" id="KAJ7320947.1"/>
    </source>
</evidence>
<comment type="caution">
    <text evidence="2">The sequence shown here is derived from an EMBL/GenBank/DDBJ whole genome shotgun (WGS) entry which is preliminary data.</text>
</comment>
<accession>A0AAD6ZF51</accession>
<dbReference type="AlphaFoldDB" id="A0AAD6ZF51"/>
<name>A0AAD6ZF51_9AGAR</name>
<organism evidence="2 3">
    <name type="scientific">Mycena albidolilacea</name>
    <dbReference type="NCBI Taxonomy" id="1033008"/>
    <lineage>
        <taxon>Eukaryota</taxon>
        <taxon>Fungi</taxon>
        <taxon>Dikarya</taxon>
        <taxon>Basidiomycota</taxon>
        <taxon>Agaricomycotina</taxon>
        <taxon>Agaricomycetes</taxon>
        <taxon>Agaricomycetidae</taxon>
        <taxon>Agaricales</taxon>
        <taxon>Marasmiineae</taxon>
        <taxon>Mycenaceae</taxon>
        <taxon>Mycena</taxon>
    </lineage>
</organism>
<feature type="region of interest" description="Disordered" evidence="1">
    <location>
        <begin position="1"/>
        <end position="27"/>
    </location>
</feature>
<protein>
    <submittedName>
        <fullName evidence="2">Uncharacterized protein</fullName>
    </submittedName>
</protein>
<sequence>MQISKSDTFRHKQHGVQQIQHNSRKPDTPLGYRGLAVNASTIDLLSSFLPLHILAATTLHNGGTRSAFDGPPQHSSGATRIEVATFSDWVFSLNIRQVTAWLTHKLNHKWLLPGLIECLFGLPHEDWLTTPFTSNGNETQHHWTNSQTGIGLNSRECILRFDPTLLRYTHQYSVGRRRLTMPWANIPVEPDIQSGNLDVDGGVMSMGDPDIVVPPIISGKSSGTRKGMQGQLKLKKLLLRAQVRGMIRVNRNKGTHPVRALIWSLRRFLMHILEPGSSTFEVKVVPIDMRSTRVSWVDITKIFGLKLTVNYKSSPRGRVLQPTTLGQLGDHRISDQLSHQFDLKSVQGNDSGVESLACVGIDENPVNLWDFLSCVGYVEGSLVIRVLFWVATKRWCELAVRWRGGAAGRCDG</sequence>
<gene>
    <name evidence="2" type="ORF">DFH08DRAFT_1034034</name>
</gene>
<dbReference type="Proteomes" id="UP001218218">
    <property type="component" value="Unassembled WGS sequence"/>
</dbReference>